<evidence type="ECO:0000259" key="5">
    <source>
        <dbReference type="PROSITE" id="PS50011"/>
    </source>
</evidence>
<dbReference type="GO" id="GO:0007166">
    <property type="term" value="P:cell surface receptor signaling pathway"/>
    <property type="evidence" value="ECO:0007669"/>
    <property type="project" value="InterPro"/>
</dbReference>
<protein>
    <recommendedName>
        <fullName evidence="5">Protein kinase domain-containing protein</fullName>
    </recommendedName>
</protein>
<dbReference type="InterPro" id="IPR008271">
    <property type="entry name" value="Ser/Thr_kinase_AS"/>
</dbReference>
<gene>
    <name evidence="6" type="ORF">ES332_D09G021900v1</name>
</gene>
<feature type="domain" description="Protein kinase" evidence="5">
    <location>
        <begin position="145"/>
        <end position="481"/>
    </location>
</feature>
<reference evidence="6 7" key="1">
    <citation type="submission" date="2019-07" db="EMBL/GenBank/DDBJ databases">
        <title>WGS assembly of Gossypium tomentosum.</title>
        <authorList>
            <person name="Chen Z.J."/>
            <person name="Sreedasyam A."/>
            <person name="Ando A."/>
            <person name="Song Q."/>
            <person name="De L."/>
            <person name="Hulse-Kemp A."/>
            <person name="Ding M."/>
            <person name="Ye W."/>
            <person name="Kirkbride R."/>
            <person name="Jenkins J."/>
            <person name="Plott C."/>
            <person name="Lovell J."/>
            <person name="Lin Y.-M."/>
            <person name="Vaughn R."/>
            <person name="Liu B."/>
            <person name="Li W."/>
            <person name="Simpson S."/>
            <person name="Scheffler B."/>
            <person name="Saski C."/>
            <person name="Grover C."/>
            <person name="Hu G."/>
            <person name="Conover J."/>
            <person name="Carlson J."/>
            <person name="Shu S."/>
            <person name="Boston L."/>
            <person name="Williams M."/>
            <person name="Peterson D."/>
            <person name="Mcgee K."/>
            <person name="Jones D."/>
            <person name="Wendel J."/>
            <person name="Stelly D."/>
            <person name="Grimwood J."/>
            <person name="Schmutz J."/>
        </authorList>
    </citation>
    <scope>NUCLEOTIDE SEQUENCE [LARGE SCALE GENOMIC DNA]</scope>
    <source>
        <strain evidence="6">7179.01</strain>
    </source>
</reference>
<accession>A0A5D2JCH9</accession>
<keyword evidence="7" id="KW-1185">Reference proteome</keyword>
<dbReference type="Gene3D" id="3.30.200.20">
    <property type="entry name" value="Phosphorylase Kinase, domain 1"/>
    <property type="match status" value="1"/>
</dbReference>
<organism evidence="6 7">
    <name type="scientific">Gossypium tomentosum</name>
    <name type="common">Hawaiian cotton</name>
    <name type="synonym">Gossypium sandvicense</name>
    <dbReference type="NCBI Taxonomy" id="34277"/>
    <lineage>
        <taxon>Eukaryota</taxon>
        <taxon>Viridiplantae</taxon>
        <taxon>Streptophyta</taxon>
        <taxon>Embryophyta</taxon>
        <taxon>Tracheophyta</taxon>
        <taxon>Spermatophyta</taxon>
        <taxon>Magnoliopsida</taxon>
        <taxon>eudicotyledons</taxon>
        <taxon>Gunneridae</taxon>
        <taxon>Pentapetalae</taxon>
        <taxon>rosids</taxon>
        <taxon>malvids</taxon>
        <taxon>Malvales</taxon>
        <taxon>Malvaceae</taxon>
        <taxon>Malvoideae</taxon>
        <taxon>Gossypium</taxon>
    </lineage>
</organism>
<dbReference type="InterPro" id="IPR001245">
    <property type="entry name" value="Ser-Thr/Tyr_kinase_cat_dom"/>
</dbReference>
<keyword evidence="2" id="KW-0067">ATP-binding</keyword>
<dbReference type="PANTHER" id="PTHR27005">
    <property type="entry name" value="WALL-ASSOCIATED RECEPTOR KINASE-LIKE 21"/>
    <property type="match status" value="1"/>
</dbReference>
<dbReference type="SUPFAM" id="SSF56112">
    <property type="entry name" value="Protein kinase-like (PK-like)"/>
    <property type="match status" value="1"/>
</dbReference>
<proteinExistence type="predicted"/>
<evidence type="ECO:0000313" key="6">
    <source>
        <dbReference type="EMBL" id="TYH52360.1"/>
    </source>
</evidence>
<comment type="catalytic activity">
    <reaction evidence="3">
        <text>L-seryl-[protein] + ATP = O-phospho-L-seryl-[protein] + ADP + H(+)</text>
        <dbReference type="Rhea" id="RHEA:17989"/>
        <dbReference type="Rhea" id="RHEA-COMP:9863"/>
        <dbReference type="Rhea" id="RHEA-COMP:11604"/>
        <dbReference type="ChEBI" id="CHEBI:15378"/>
        <dbReference type="ChEBI" id="CHEBI:29999"/>
        <dbReference type="ChEBI" id="CHEBI:30616"/>
        <dbReference type="ChEBI" id="CHEBI:83421"/>
        <dbReference type="ChEBI" id="CHEBI:456216"/>
    </reaction>
</comment>
<comment type="catalytic activity">
    <reaction evidence="4">
        <text>L-threonyl-[protein] + ATP = O-phospho-L-threonyl-[protein] + ADP + H(+)</text>
        <dbReference type="Rhea" id="RHEA:46608"/>
        <dbReference type="Rhea" id="RHEA-COMP:11060"/>
        <dbReference type="Rhea" id="RHEA-COMP:11605"/>
        <dbReference type="ChEBI" id="CHEBI:15378"/>
        <dbReference type="ChEBI" id="CHEBI:30013"/>
        <dbReference type="ChEBI" id="CHEBI:30616"/>
        <dbReference type="ChEBI" id="CHEBI:61977"/>
        <dbReference type="ChEBI" id="CHEBI:456216"/>
    </reaction>
</comment>
<dbReference type="Gene3D" id="1.10.510.10">
    <property type="entry name" value="Transferase(Phosphotransferase) domain 1"/>
    <property type="match status" value="1"/>
</dbReference>
<dbReference type="GO" id="GO:0004674">
    <property type="term" value="F:protein serine/threonine kinase activity"/>
    <property type="evidence" value="ECO:0007669"/>
    <property type="project" value="TreeGrafter"/>
</dbReference>
<dbReference type="EMBL" id="CM017631">
    <property type="protein sequence ID" value="TYH52360.1"/>
    <property type="molecule type" value="Genomic_DNA"/>
</dbReference>
<dbReference type="PROSITE" id="PS50011">
    <property type="entry name" value="PROTEIN_KINASE_DOM"/>
    <property type="match status" value="1"/>
</dbReference>
<dbReference type="PROSITE" id="PS00108">
    <property type="entry name" value="PROTEIN_KINASE_ST"/>
    <property type="match status" value="1"/>
</dbReference>
<evidence type="ECO:0000256" key="2">
    <source>
        <dbReference type="ARBA" id="ARBA00022840"/>
    </source>
</evidence>
<dbReference type="Pfam" id="PF07714">
    <property type="entry name" value="PK_Tyr_Ser-Thr"/>
    <property type="match status" value="1"/>
</dbReference>
<evidence type="ECO:0000256" key="1">
    <source>
        <dbReference type="ARBA" id="ARBA00022741"/>
    </source>
</evidence>
<dbReference type="Proteomes" id="UP000322667">
    <property type="component" value="Chromosome D09"/>
</dbReference>
<sequence>MKHQDNSNDWFNVICNKTVNGQKVPFLNINGTDLQILDFDFFKGIVMVNHPITYFNCRKNHHNGISLNLIGTRFYYSDSDNIFWSSGCGNLVTVFGNEMDNVISGCLQPSCRFNNKASSIVGCRVNIPQGLSSFYVNMSSMVDSIDYKREISCGFASMISSDYHLTSELEDIDISNRRHIPTQLQWGTPISGVCQLNDGLDTSCTFDGEYCWSRLSSIHLYACNRNINADLTLCEGMRKKFDKKEVEQFINEVIILSQINHRNVVKLLGCCLDAEVPLLVYEFIPNGTLYDLIHDQNEGLPLTWEMRLRIAIEIANALFYLHSVASAPIYHRDIKSSNILLDEKYRAKVSDFGTSRSVALEQTHLTTRVQGTFGYMDPEYFRSSQFTEKSDVYSFGVVLTELLTGQKPISVQQSESVRSLVSYFLHSMQENSLFNILDPMVVKDGSEKEIIVVALLAKRCLHFNGKKRPTMKQVAMELELIKASGGNVIEDRGDEESEIDDMIHSLETNPSSSMSRTITTDSVTFPLNSSF</sequence>
<dbReference type="FunFam" id="1.10.510.10:FF:000084">
    <property type="entry name" value="Wall-associated receptor kinase 2"/>
    <property type="match status" value="1"/>
</dbReference>
<evidence type="ECO:0000256" key="4">
    <source>
        <dbReference type="ARBA" id="ARBA00047951"/>
    </source>
</evidence>
<dbReference type="PANTHER" id="PTHR27005:SF432">
    <property type="entry name" value="WALL-ASSOCIATED RECEPTOR KINASE-LIKE 6"/>
    <property type="match status" value="1"/>
</dbReference>
<dbReference type="InterPro" id="IPR011009">
    <property type="entry name" value="Kinase-like_dom_sf"/>
</dbReference>
<dbReference type="SMART" id="SM00220">
    <property type="entry name" value="S_TKc"/>
    <property type="match status" value="1"/>
</dbReference>
<dbReference type="GO" id="GO:0005524">
    <property type="term" value="F:ATP binding"/>
    <property type="evidence" value="ECO:0007669"/>
    <property type="project" value="UniProtKB-KW"/>
</dbReference>
<dbReference type="AlphaFoldDB" id="A0A5D2JCH9"/>
<dbReference type="InterPro" id="IPR000719">
    <property type="entry name" value="Prot_kinase_dom"/>
</dbReference>
<keyword evidence="1" id="KW-0547">Nucleotide-binding</keyword>
<dbReference type="GO" id="GO:0005886">
    <property type="term" value="C:plasma membrane"/>
    <property type="evidence" value="ECO:0007669"/>
    <property type="project" value="TreeGrafter"/>
</dbReference>
<evidence type="ECO:0000256" key="3">
    <source>
        <dbReference type="ARBA" id="ARBA00047558"/>
    </source>
</evidence>
<dbReference type="InterPro" id="IPR045274">
    <property type="entry name" value="WAK-like"/>
</dbReference>
<dbReference type="FunFam" id="3.30.200.20:FF:001380">
    <property type="entry name" value="Protein kinase superfamily protein"/>
    <property type="match status" value="1"/>
</dbReference>
<name>A0A5D2JCH9_GOSTO</name>
<evidence type="ECO:0000313" key="7">
    <source>
        <dbReference type="Proteomes" id="UP000322667"/>
    </source>
</evidence>